<evidence type="ECO:0000256" key="3">
    <source>
        <dbReference type="ARBA" id="ARBA00022553"/>
    </source>
</evidence>
<dbReference type="NCBIfam" id="TIGR00229">
    <property type="entry name" value="sensory_box"/>
    <property type="match status" value="2"/>
</dbReference>
<dbReference type="PROSITE" id="PS50112">
    <property type="entry name" value="PAS"/>
    <property type="match status" value="3"/>
</dbReference>
<feature type="domain" description="PAS" evidence="10">
    <location>
        <begin position="262"/>
        <end position="304"/>
    </location>
</feature>
<dbReference type="CDD" id="cd00156">
    <property type="entry name" value="REC"/>
    <property type="match status" value="1"/>
</dbReference>
<protein>
    <recommendedName>
        <fullName evidence="2">histidine kinase</fullName>
        <ecNumber evidence="2">2.7.13.3</ecNumber>
    </recommendedName>
</protein>
<feature type="domain" description="PAS" evidence="10">
    <location>
        <begin position="521"/>
        <end position="596"/>
    </location>
</feature>
<accession>U1PHU1</accession>
<keyword evidence="7" id="KW-0175">Coiled coil</keyword>
<reference evidence="12 13" key="1">
    <citation type="journal article" date="2013" name="PLoS ONE">
        <title>Assembly-driven community genomics of a hypersaline microbial ecosystem.</title>
        <authorList>
            <person name="Podell S."/>
            <person name="Ugalde J.A."/>
            <person name="Narasingarao P."/>
            <person name="Banfield J.F."/>
            <person name="Heidelberg K.B."/>
            <person name="Allen E.E."/>
        </authorList>
    </citation>
    <scope>NUCLEOTIDE SEQUENCE [LARGE SCALE GENOMIC DNA]</scope>
    <source>
        <strain evidence="13">J07HQW1</strain>
    </source>
</reference>
<proteinExistence type="predicted"/>
<dbReference type="PROSITE" id="PS50109">
    <property type="entry name" value="HIS_KIN"/>
    <property type="match status" value="1"/>
</dbReference>
<dbReference type="PANTHER" id="PTHR43304">
    <property type="entry name" value="PHYTOCHROME-LIKE PROTEIN CPH1"/>
    <property type="match status" value="1"/>
</dbReference>
<dbReference type="Pfam" id="PF08447">
    <property type="entry name" value="PAS_3"/>
    <property type="match status" value="2"/>
</dbReference>
<dbReference type="CDD" id="cd00130">
    <property type="entry name" value="PAS"/>
    <property type="match status" value="2"/>
</dbReference>
<dbReference type="SMART" id="SM00388">
    <property type="entry name" value="HisKA"/>
    <property type="match status" value="1"/>
</dbReference>
<dbReference type="SMART" id="SM00086">
    <property type="entry name" value="PAC"/>
    <property type="match status" value="2"/>
</dbReference>
<dbReference type="InterPro" id="IPR003594">
    <property type="entry name" value="HATPase_dom"/>
</dbReference>
<feature type="domain" description="PAC" evidence="11">
    <location>
        <begin position="474"/>
        <end position="524"/>
    </location>
</feature>
<dbReference type="InterPro" id="IPR011006">
    <property type="entry name" value="CheY-like_superfamily"/>
</dbReference>
<dbReference type="SUPFAM" id="SSF52172">
    <property type="entry name" value="CheY-like"/>
    <property type="match status" value="1"/>
</dbReference>
<dbReference type="Gene3D" id="3.30.565.10">
    <property type="entry name" value="Histidine kinase-like ATPase, C-terminal domain"/>
    <property type="match status" value="1"/>
</dbReference>
<keyword evidence="3 6" id="KW-0597">Phosphoprotein</keyword>
<evidence type="ECO:0000259" key="11">
    <source>
        <dbReference type="PROSITE" id="PS50113"/>
    </source>
</evidence>
<dbReference type="InterPro" id="IPR036097">
    <property type="entry name" value="HisK_dim/P_sf"/>
</dbReference>
<evidence type="ECO:0000256" key="5">
    <source>
        <dbReference type="ARBA" id="ARBA00022777"/>
    </source>
</evidence>
<dbReference type="Gene3D" id="3.40.50.2300">
    <property type="match status" value="1"/>
</dbReference>
<dbReference type="SMART" id="SM00448">
    <property type="entry name" value="REC"/>
    <property type="match status" value="1"/>
</dbReference>
<dbReference type="SUPFAM" id="SSF47384">
    <property type="entry name" value="Homodimeric domain of signal transducing histidine kinase"/>
    <property type="match status" value="1"/>
</dbReference>
<name>U1PHU1_9EURY</name>
<dbReference type="GO" id="GO:0000155">
    <property type="term" value="F:phosphorelay sensor kinase activity"/>
    <property type="evidence" value="ECO:0007669"/>
    <property type="project" value="InterPro"/>
</dbReference>
<dbReference type="Pfam" id="PF13426">
    <property type="entry name" value="PAS_9"/>
    <property type="match status" value="1"/>
</dbReference>
<dbReference type="Gene3D" id="3.30.450.20">
    <property type="entry name" value="PAS domain"/>
    <property type="match status" value="4"/>
</dbReference>
<dbReference type="InterPro" id="IPR001610">
    <property type="entry name" value="PAC"/>
</dbReference>
<dbReference type="InterPro" id="IPR013656">
    <property type="entry name" value="PAS_4"/>
</dbReference>
<dbReference type="InterPro" id="IPR001789">
    <property type="entry name" value="Sig_transdc_resp-reg_receiver"/>
</dbReference>
<dbReference type="SUPFAM" id="SSF55874">
    <property type="entry name" value="ATPase domain of HSP90 chaperone/DNA topoisomerase II/histidine kinase"/>
    <property type="match status" value="1"/>
</dbReference>
<evidence type="ECO:0000259" key="9">
    <source>
        <dbReference type="PROSITE" id="PS50110"/>
    </source>
</evidence>
<feature type="domain" description="PAS" evidence="10">
    <location>
        <begin position="433"/>
        <end position="471"/>
    </location>
</feature>
<sequence>MSLGCHQQIQVLHVDDEPGFADLTKTSLERKNDHLRVETATSVDEGLQYIADHSPDCVVSDYDMPGMDGINFLRAVRERDPNLPFILFTGNGSEEVASDAISAGVTDYLQKESGPEQYDLLTNRIRNSVRARREARRFERQEELMRITESAGNIGGWELTIATGQLTLTPGARRLLDAECRQMPFDRFLDFCHPDDRDEIRAAVDSVIDTQEQLDRTWRFRSADDVHRQVNMTMIPVTTGDEILKIRGAINDITEHKHREQRLSQYRDLLKNINDAVFVVDQNQQIVYANRQSLVNVDLKPQEIEHKPIMPFIEQYAASRSGVVEFKQALATALNGCENETPDSVELTVTAGESESVYQYRFSRVSSSLRFNSEEVSKAVAIVARDITDRRQRDQKLEQTQEFMSKMEELANIGAWEYDPETGKPTHTTGELQIYGVDPESSLTLDEALEFYHPEDKHQLKTNFRECLETGEPYEMDVRVTRTDGEQRWVTAQGQRIQQQDTQVVRGYVQDITARKERMNALEQIETLFENAQDMLFIIEYSTNNDEFVVKRVNHAFQSATGLSNDDLQGKTPQALFGEARGQKIEDKYRRCLETGESLHYEETLAEEHVPHRDSPIDDGLVYWETHITPVKMDGDVDWIVGSTRDVNEQKRRQQELERRNERLDEFTSIISHDLRNPLSVAEGYLELARSDCESDHLINAVKAVDRCQVLIDDLLTLAHEDNQISETDAVALADIAEQSWQTVATNAAVLNIETEQRIQADSGRLQQLFENLYRNAVEHGGEDVTVHVTELDNGFCVADTGRGIPKTERETVFKSGYSTNENGTGFGLRIVEQIAEAHGWTVAVTESEDGGARFEITGVECAEC</sequence>
<dbReference type="AlphaFoldDB" id="U1PHU1"/>
<evidence type="ECO:0000313" key="12">
    <source>
        <dbReference type="EMBL" id="ERG93212.1"/>
    </source>
</evidence>
<dbReference type="PANTHER" id="PTHR43304:SF1">
    <property type="entry name" value="PAC DOMAIN-CONTAINING PROTEIN"/>
    <property type="match status" value="1"/>
</dbReference>
<evidence type="ECO:0000256" key="7">
    <source>
        <dbReference type="SAM" id="Coils"/>
    </source>
</evidence>
<dbReference type="Gene3D" id="2.10.70.100">
    <property type="match status" value="1"/>
</dbReference>
<feature type="domain" description="Histidine kinase" evidence="8">
    <location>
        <begin position="670"/>
        <end position="858"/>
    </location>
</feature>
<comment type="catalytic activity">
    <reaction evidence="1">
        <text>ATP + protein L-histidine = ADP + protein N-phospho-L-histidine.</text>
        <dbReference type="EC" id="2.7.13.3"/>
    </reaction>
</comment>
<dbReference type="Pfam" id="PF02518">
    <property type="entry name" value="HATPase_c"/>
    <property type="match status" value="1"/>
</dbReference>
<dbReference type="STRING" id="1238424.J07HQW1_03271"/>
<dbReference type="Pfam" id="PF08448">
    <property type="entry name" value="PAS_4"/>
    <property type="match status" value="1"/>
</dbReference>
<dbReference type="InterPro" id="IPR013655">
    <property type="entry name" value="PAS_fold_3"/>
</dbReference>
<dbReference type="InterPro" id="IPR000014">
    <property type="entry name" value="PAS"/>
</dbReference>
<evidence type="ECO:0000259" key="10">
    <source>
        <dbReference type="PROSITE" id="PS50112"/>
    </source>
</evidence>
<dbReference type="InterPro" id="IPR035965">
    <property type="entry name" value="PAS-like_dom_sf"/>
</dbReference>
<feature type="coiled-coil region" evidence="7">
    <location>
        <begin position="640"/>
        <end position="667"/>
    </location>
</feature>
<dbReference type="InterPro" id="IPR052162">
    <property type="entry name" value="Sensor_kinase/Photoreceptor"/>
</dbReference>
<dbReference type="SMART" id="SM00387">
    <property type="entry name" value="HATPase_c"/>
    <property type="match status" value="1"/>
</dbReference>
<evidence type="ECO:0000256" key="1">
    <source>
        <dbReference type="ARBA" id="ARBA00000085"/>
    </source>
</evidence>
<evidence type="ECO:0000313" key="13">
    <source>
        <dbReference type="Proteomes" id="UP000030649"/>
    </source>
</evidence>
<dbReference type="PROSITE" id="PS50113">
    <property type="entry name" value="PAC"/>
    <property type="match status" value="1"/>
</dbReference>
<dbReference type="Pfam" id="PF00512">
    <property type="entry name" value="HisKA"/>
    <property type="match status" value="1"/>
</dbReference>
<dbReference type="InterPro" id="IPR036890">
    <property type="entry name" value="HATPase_C_sf"/>
</dbReference>
<dbReference type="EMBL" id="KE356560">
    <property type="protein sequence ID" value="ERG93212.1"/>
    <property type="molecule type" value="Genomic_DNA"/>
</dbReference>
<dbReference type="Pfam" id="PF00072">
    <property type="entry name" value="Response_reg"/>
    <property type="match status" value="1"/>
</dbReference>
<feature type="modified residue" description="4-aspartylphosphate" evidence="6">
    <location>
        <position position="61"/>
    </location>
</feature>
<evidence type="ECO:0000256" key="2">
    <source>
        <dbReference type="ARBA" id="ARBA00012438"/>
    </source>
</evidence>
<dbReference type="HOGENOM" id="CLU_000445_114_58_2"/>
<dbReference type="CDD" id="cd00082">
    <property type="entry name" value="HisKA"/>
    <property type="match status" value="1"/>
</dbReference>
<evidence type="ECO:0000259" key="8">
    <source>
        <dbReference type="PROSITE" id="PS50109"/>
    </source>
</evidence>
<keyword evidence="5 12" id="KW-0418">Kinase</keyword>
<keyword evidence="4" id="KW-0808">Transferase</keyword>
<gene>
    <name evidence="12" type="ORF">J07HQW1_03271</name>
</gene>
<dbReference type="InterPro" id="IPR000700">
    <property type="entry name" value="PAS-assoc_C"/>
</dbReference>
<evidence type="ECO:0000256" key="4">
    <source>
        <dbReference type="ARBA" id="ARBA00022679"/>
    </source>
</evidence>
<dbReference type="SUPFAM" id="SSF55785">
    <property type="entry name" value="PYP-like sensor domain (PAS domain)"/>
    <property type="match status" value="4"/>
</dbReference>
<dbReference type="Proteomes" id="UP000030649">
    <property type="component" value="Unassembled WGS sequence"/>
</dbReference>
<evidence type="ECO:0000256" key="6">
    <source>
        <dbReference type="PROSITE-ProRule" id="PRU00169"/>
    </source>
</evidence>
<dbReference type="EC" id="2.7.13.3" evidence="2"/>
<dbReference type="InterPro" id="IPR005467">
    <property type="entry name" value="His_kinase_dom"/>
</dbReference>
<dbReference type="InterPro" id="IPR003661">
    <property type="entry name" value="HisK_dim/P_dom"/>
</dbReference>
<dbReference type="Gene3D" id="1.10.287.130">
    <property type="match status" value="1"/>
</dbReference>
<feature type="domain" description="Response regulatory" evidence="9">
    <location>
        <begin position="10"/>
        <end position="126"/>
    </location>
</feature>
<dbReference type="SMART" id="SM00091">
    <property type="entry name" value="PAS"/>
    <property type="match status" value="4"/>
</dbReference>
<dbReference type="PROSITE" id="PS50110">
    <property type="entry name" value="RESPONSE_REGULATORY"/>
    <property type="match status" value="1"/>
</dbReference>
<organism evidence="12 13">
    <name type="scientific">Haloquadratum walsbyi J07HQW1</name>
    <dbReference type="NCBI Taxonomy" id="1238424"/>
    <lineage>
        <taxon>Archaea</taxon>
        <taxon>Methanobacteriati</taxon>
        <taxon>Methanobacteriota</taxon>
        <taxon>Stenosarchaea group</taxon>
        <taxon>Halobacteria</taxon>
        <taxon>Halobacteriales</taxon>
        <taxon>Haloferacaceae</taxon>
        <taxon>Haloquadratum</taxon>
    </lineage>
</organism>